<dbReference type="GO" id="GO:0003676">
    <property type="term" value="F:nucleic acid binding"/>
    <property type="evidence" value="ECO:0007669"/>
    <property type="project" value="InterPro"/>
</dbReference>
<dbReference type="InterPro" id="IPR027417">
    <property type="entry name" value="P-loop_NTPase"/>
</dbReference>
<reference evidence="3 4" key="1">
    <citation type="submission" date="2020-04" db="EMBL/GenBank/DDBJ databases">
        <title>Perkinsus olseni comparative genomics.</title>
        <authorList>
            <person name="Bogema D.R."/>
        </authorList>
    </citation>
    <scope>NUCLEOTIDE SEQUENCE [LARGE SCALE GENOMIC DNA]</scope>
    <source>
        <strain evidence="3">ATCC PRA-205</strain>
    </source>
</reference>
<organism evidence="3 4">
    <name type="scientific">Perkinsus olseni</name>
    <name type="common">Perkinsus atlanticus</name>
    <dbReference type="NCBI Taxonomy" id="32597"/>
    <lineage>
        <taxon>Eukaryota</taxon>
        <taxon>Sar</taxon>
        <taxon>Alveolata</taxon>
        <taxon>Perkinsozoa</taxon>
        <taxon>Perkinsea</taxon>
        <taxon>Perkinsida</taxon>
        <taxon>Perkinsidae</taxon>
        <taxon>Perkinsus</taxon>
    </lineage>
</organism>
<evidence type="ECO:0000256" key="1">
    <source>
        <dbReference type="ARBA" id="ARBA00005446"/>
    </source>
</evidence>
<dbReference type="GO" id="GO:0043138">
    <property type="term" value="F:3'-5' DNA helicase activity"/>
    <property type="evidence" value="ECO:0007669"/>
    <property type="project" value="TreeGrafter"/>
</dbReference>
<dbReference type="GO" id="GO:0009378">
    <property type="term" value="F:four-way junction helicase activity"/>
    <property type="evidence" value="ECO:0007669"/>
    <property type="project" value="TreeGrafter"/>
</dbReference>
<dbReference type="PANTHER" id="PTHR13710">
    <property type="entry name" value="DNA HELICASE RECQ FAMILY MEMBER"/>
    <property type="match status" value="1"/>
</dbReference>
<dbReference type="InterPro" id="IPR011545">
    <property type="entry name" value="DEAD/DEAH_box_helicase_dom"/>
</dbReference>
<accession>A0A7J6THI6</accession>
<dbReference type="GO" id="GO:0005634">
    <property type="term" value="C:nucleus"/>
    <property type="evidence" value="ECO:0007669"/>
    <property type="project" value="TreeGrafter"/>
</dbReference>
<dbReference type="AlphaFoldDB" id="A0A7J6THI6"/>
<evidence type="ECO:0000313" key="3">
    <source>
        <dbReference type="EMBL" id="KAF4743830.1"/>
    </source>
</evidence>
<name>A0A7J6THI6_PEROL</name>
<comment type="similarity">
    <text evidence="1">Belongs to the helicase family. RecQ subfamily.</text>
</comment>
<dbReference type="GO" id="GO:0000724">
    <property type="term" value="P:double-strand break repair via homologous recombination"/>
    <property type="evidence" value="ECO:0007669"/>
    <property type="project" value="TreeGrafter"/>
</dbReference>
<evidence type="ECO:0000313" key="4">
    <source>
        <dbReference type="Proteomes" id="UP000574390"/>
    </source>
</evidence>
<gene>
    <name evidence="3" type="ORF">FOZ62_022552</name>
</gene>
<dbReference type="GO" id="GO:0005694">
    <property type="term" value="C:chromosome"/>
    <property type="evidence" value="ECO:0007669"/>
    <property type="project" value="TreeGrafter"/>
</dbReference>
<proteinExistence type="inferred from homology"/>
<dbReference type="SUPFAM" id="SSF52540">
    <property type="entry name" value="P-loop containing nucleoside triphosphate hydrolases"/>
    <property type="match status" value="1"/>
</dbReference>
<sequence>MSGADAVMVAPTGSGKSLVYQLPAIVMGTQAATAADKKMTVVVSPLISLMHDQVSCGTSPTVRMLLEESRRALQNWLDSRRPLC</sequence>
<dbReference type="Pfam" id="PF00270">
    <property type="entry name" value="DEAD"/>
    <property type="match status" value="1"/>
</dbReference>
<evidence type="ECO:0000259" key="2">
    <source>
        <dbReference type="Pfam" id="PF00270"/>
    </source>
</evidence>
<dbReference type="Proteomes" id="UP000574390">
    <property type="component" value="Unassembled WGS sequence"/>
</dbReference>
<dbReference type="Gene3D" id="3.40.50.300">
    <property type="entry name" value="P-loop containing nucleotide triphosphate hydrolases"/>
    <property type="match status" value="1"/>
</dbReference>
<feature type="domain" description="DEAD/DEAH-box helicase" evidence="2">
    <location>
        <begin position="2"/>
        <end position="55"/>
    </location>
</feature>
<dbReference type="EMBL" id="JABANM010007699">
    <property type="protein sequence ID" value="KAF4743830.1"/>
    <property type="molecule type" value="Genomic_DNA"/>
</dbReference>
<protein>
    <recommendedName>
        <fullName evidence="2">DEAD/DEAH-box helicase domain-containing protein</fullName>
    </recommendedName>
</protein>
<dbReference type="GO" id="GO:0005524">
    <property type="term" value="F:ATP binding"/>
    <property type="evidence" value="ECO:0007669"/>
    <property type="project" value="InterPro"/>
</dbReference>
<comment type="caution">
    <text evidence="3">The sequence shown here is derived from an EMBL/GenBank/DDBJ whole genome shotgun (WGS) entry which is preliminary data.</text>
</comment>
<dbReference type="PANTHER" id="PTHR13710:SF120">
    <property type="entry name" value="BIFUNCTIONAL 3'-5' EXONUCLEASE_ATP-DEPENDENT HELICASE WRN"/>
    <property type="match status" value="1"/>
</dbReference>
<dbReference type="GO" id="GO:0005737">
    <property type="term" value="C:cytoplasm"/>
    <property type="evidence" value="ECO:0007669"/>
    <property type="project" value="TreeGrafter"/>
</dbReference>